<evidence type="ECO:0000313" key="3">
    <source>
        <dbReference type="Proteomes" id="UP000800094"/>
    </source>
</evidence>
<gene>
    <name evidence="2" type="ORF">BU26DRAFT_586498</name>
</gene>
<dbReference type="EMBL" id="ML987213">
    <property type="protein sequence ID" value="KAF2241299.1"/>
    <property type="molecule type" value="Genomic_DNA"/>
</dbReference>
<dbReference type="OrthoDB" id="3764174at2759"/>
<sequence>MAASNSSKHAPSISETHRPCAPLSPYHDLSCPGNHRIRTPYNEDCGPNCKTPYVSSSQTETSLLSECAFVCPVCFAAELKAHIAEKGVKEKNSDQVMDPSVREGRIREMTQEKIGELIAAGHRICEEAPKVDPVLQFYNEFPEAQEGGGFLQSPQKPARNDDGEVAPILGSKELFKRPSAQRTRYRERSQGRTAGRDRSRSPTAAGGDERDGDEANLRGRPEAPALSYEGDSMDDLAGHLGDTKVGLEKEDEATKAVREVLGSLVLDEKEKREAAEGTANEVPRAVRKGVDEAQK</sequence>
<keyword evidence="3" id="KW-1185">Reference proteome</keyword>
<evidence type="ECO:0000256" key="1">
    <source>
        <dbReference type="SAM" id="MobiDB-lite"/>
    </source>
</evidence>
<feature type="region of interest" description="Disordered" evidence="1">
    <location>
        <begin position="1"/>
        <end position="21"/>
    </location>
</feature>
<dbReference type="RefSeq" id="XP_033676303.1">
    <property type="nucleotide sequence ID" value="XM_033834657.1"/>
</dbReference>
<reference evidence="2" key="1">
    <citation type="journal article" date="2020" name="Stud. Mycol.">
        <title>101 Dothideomycetes genomes: a test case for predicting lifestyles and emergence of pathogens.</title>
        <authorList>
            <person name="Haridas S."/>
            <person name="Albert R."/>
            <person name="Binder M."/>
            <person name="Bloem J."/>
            <person name="Labutti K."/>
            <person name="Salamov A."/>
            <person name="Andreopoulos B."/>
            <person name="Baker S."/>
            <person name="Barry K."/>
            <person name="Bills G."/>
            <person name="Bluhm B."/>
            <person name="Cannon C."/>
            <person name="Castanera R."/>
            <person name="Culley D."/>
            <person name="Daum C."/>
            <person name="Ezra D."/>
            <person name="Gonzalez J."/>
            <person name="Henrissat B."/>
            <person name="Kuo A."/>
            <person name="Liang C."/>
            <person name="Lipzen A."/>
            <person name="Lutzoni F."/>
            <person name="Magnuson J."/>
            <person name="Mondo S."/>
            <person name="Nolan M."/>
            <person name="Ohm R."/>
            <person name="Pangilinan J."/>
            <person name="Park H.-J."/>
            <person name="Ramirez L."/>
            <person name="Alfaro M."/>
            <person name="Sun H."/>
            <person name="Tritt A."/>
            <person name="Yoshinaga Y."/>
            <person name="Zwiers L.-H."/>
            <person name="Turgeon B."/>
            <person name="Goodwin S."/>
            <person name="Spatafora J."/>
            <person name="Crous P."/>
            <person name="Grigoriev I."/>
        </authorList>
    </citation>
    <scope>NUCLEOTIDE SEQUENCE</scope>
    <source>
        <strain evidence="2">CBS 122368</strain>
    </source>
</reference>
<feature type="region of interest" description="Disordered" evidence="1">
    <location>
        <begin position="267"/>
        <end position="295"/>
    </location>
</feature>
<feature type="compositionally biased region" description="Basic and acidic residues" evidence="1">
    <location>
        <begin position="184"/>
        <end position="200"/>
    </location>
</feature>
<feature type="compositionally biased region" description="Basic and acidic residues" evidence="1">
    <location>
        <begin position="241"/>
        <end position="250"/>
    </location>
</feature>
<dbReference type="AlphaFoldDB" id="A0A6A6HTR0"/>
<organism evidence="2 3">
    <name type="scientific">Trematosphaeria pertusa</name>
    <dbReference type="NCBI Taxonomy" id="390896"/>
    <lineage>
        <taxon>Eukaryota</taxon>
        <taxon>Fungi</taxon>
        <taxon>Dikarya</taxon>
        <taxon>Ascomycota</taxon>
        <taxon>Pezizomycotina</taxon>
        <taxon>Dothideomycetes</taxon>
        <taxon>Pleosporomycetidae</taxon>
        <taxon>Pleosporales</taxon>
        <taxon>Massarineae</taxon>
        <taxon>Trematosphaeriaceae</taxon>
        <taxon>Trematosphaeria</taxon>
    </lineage>
</organism>
<accession>A0A6A6HTR0</accession>
<protein>
    <submittedName>
        <fullName evidence="2">Uncharacterized protein</fullName>
    </submittedName>
</protein>
<proteinExistence type="predicted"/>
<evidence type="ECO:0000313" key="2">
    <source>
        <dbReference type="EMBL" id="KAF2241299.1"/>
    </source>
</evidence>
<dbReference type="Proteomes" id="UP000800094">
    <property type="component" value="Unassembled WGS sequence"/>
</dbReference>
<feature type="region of interest" description="Disordered" evidence="1">
    <location>
        <begin position="145"/>
        <end position="250"/>
    </location>
</feature>
<feature type="compositionally biased region" description="Basic and acidic residues" evidence="1">
    <location>
        <begin position="207"/>
        <end position="221"/>
    </location>
</feature>
<dbReference type="GeneID" id="54587987"/>
<name>A0A6A6HTR0_9PLEO</name>